<evidence type="ECO:0000313" key="3">
    <source>
        <dbReference type="Proteomes" id="UP000012960"/>
    </source>
</evidence>
<accession>A0A804KNZ1</accession>
<reference evidence="2" key="2">
    <citation type="submission" date="2021-05" db="UniProtKB">
        <authorList>
            <consortium name="EnsemblPlants"/>
        </authorList>
    </citation>
    <scope>IDENTIFICATION</scope>
    <source>
        <strain evidence="2">subsp. malaccensis</strain>
    </source>
</reference>
<proteinExistence type="predicted"/>
<evidence type="ECO:0000313" key="1">
    <source>
        <dbReference type="EMBL" id="CAG1836542.1"/>
    </source>
</evidence>
<name>A0A804KNZ1_MUSAM</name>
<sequence length="35" mass="4554">MKYYYSTKANGRIMMWWKCQMELWFRTTRWQGEWG</sequence>
<dbReference type="EMBL" id="HG996474">
    <property type="protein sequence ID" value="CAG1836542.1"/>
    <property type="molecule type" value="Genomic_DNA"/>
</dbReference>
<dbReference type="InParanoid" id="A0A804KNZ1"/>
<dbReference type="EnsemblPlants" id="Ma09_t26440.1">
    <property type="protein sequence ID" value="Ma09_p26440.1"/>
    <property type="gene ID" value="Ma09_g26440"/>
</dbReference>
<gene>
    <name evidence="1" type="ORF">GSMUA_245110.1</name>
</gene>
<dbReference type="AlphaFoldDB" id="A0A804KNZ1"/>
<protein>
    <submittedName>
        <fullName evidence="1">(wild Malaysian banana) hypothetical protein</fullName>
    </submittedName>
</protein>
<dbReference type="Proteomes" id="UP000012960">
    <property type="component" value="Unplaced"/>
</dbReference>
<organism evidence="2 3">
    <name type="scientific">Musa acuminata subsp. malaccensis</name>
    <name type="common">Wild banana</name>
    <name type="synonym">Musa malaccensis</name>
    <dbReference type="NCBI Taxonomy" id="214687"/>
    <lineage>
        <taxon>Eukaryota</taxon>
        <taxon>Viridiplantae</taxon>
        <taxon>Streptophyta</taxon>
        <taxon>Embryophyta</taxon>
        <taxon>Tracheophyta</taxon>
        <taxon>Spermatophyta</taxon>
        <taxon>Magnoliopsida</taxon>
        <taxon>Liliopsida</taxon>
        <taxon>Zingiberales</taxon>
        <taxon>Musaceae</taxon>
        <taxon>Musa</taxon>
    </lineage>
</organism>
<keyword evidence="3" id="KW-1185">Reference proteome</keyword>
<reference evidence="1" key="1">
    <citation type="submission" date="2021-03" db="EMBL/GenBank/DDBJ databases">
        <authorList>
            <consortium name="Genoscope - CEA"/>
            <person name="William W."/>
        </authorList>
    </citation>
    <scope>NUCLEOTIDE SEQUENCE</scope>
    <source>
        <strain evidence="1">Doubled-haploid Pahang</strain>
    </source>
</reference>
<evidence type="ECO:0000313" key="2">
    <source>
        <dbReference type="EnsemblPlants" id="Ma09_p26440.1"/>
    </source>
</evidence>
<dbReference type="Gramene" id="Ma09_t26440.1">
    <property type="protein sequence ID" value="Ma09_p26440.1"/>
    <property type="gene ID" value="Ma09_g26440"/>
</dbReference>